<reference evidence="3 4" key="1">
    <citation type="submission" date="2024-02" db="EMBL/GenBank/DDBJ databases">
        <title>Chromosome-scale genome assembly of the rough periwinkle Littorina saxatilis.</title>
        <authorList>
            <person name="De Jode A."/>
            <person name="Faria R."/>
            <person name="Formenti G."/>
            <person name="Sims Y."/>
            <person name="Smith T.P."/>
            <person name="Tracey A."/>
            <person name="Wood J.M.D."/>
            <person name="Zagrodzka Z.B."/>
            <person name="Johannesson K."/>
            <person name="Butlin R.K."/>
            <person name="Leder E.H."/>
        </authorList>
    </citation>
    <scope>NUCLEOTIDE SEQUENCE [LARGE SCALE GENOMIC DNA]</scope>
    <source>
        <strain evidence="3">Snail1</strain>
        <tissue evidence="3">Muscle</tissue>
    </source>
</reference>
<comment type="caution">
    <text evidence="3">The sequence shown here is derived from an EMBL/GenBank/DDBJ whole genome shotgun (WGS) entry which is preliminary data.</text>
</comment>
<sequence>MGIRGLTSFIQDIEILQYYRLSNCRVVVDGNSLFHFVYFERKVSCQFGGDYDVYQREICSIFSVFKECKIEAYVVFGGAYTVDGKKFKTTIKRAEERVGNANGIVKGDRKDLIPCLAQQTFRQTLDKLGIQHVTCDFEADNQLATLANLWKCPVLSDDSNFYIYDLSEGYIPFKHMIFQPSAHGSSLQVKRYRVDELLKRVVQLNRENLPVFATVLANDYVDGDILSPFHRSLEKRYPSLRGKQNRKVKSVLFWLNVAGGKEDCISQVLEHVRTHDHQRARKLFNDSINSFTDVREFVFNLRDFLEGNRSAADQNADRVTSSRGESLPEWFVTACRHGEIPVSLLNVALSRTIFIPTQVEGASLRPSSKTSRFLRRVAYGLLFGKNMQQADCQSVAEVVEYTKKGRRLQPIKVQKQTALQTSGRIPALKEIPNLGEEERRAILLETLGVSEEFVCGFDPELQLYMACLVFWAKRAKCLISLNHMKAIVLSAILLHVHTEIANRKNRTRGTRDAAQSAEEESCQISIRSVCRSAKGELLEMVSRKLDRYYDNPKKISGRCEADENIFYKTAEFQACVYYAVQLNCLLQSPLATPQPADLFNGSLIYTVGQKMEIRNKPEEFRKKLGTSSPLSTLFDSICSEVVTAAGEYVFTESSEKEKKNEKTTPRRWRRDGVLLINSAYGIEVQNRFWPLIYEQDSCF</sequence>
<dbReference type="EMBL" id="JBAMIC010000001">
    <property type="protein sequence ID" value="KAK7114746.1"/>
    <property type="molecule type" value="Genomic_DNA"/>
</dbReference>
<accession>A0AAN9BXX9</accession>
<organism evidence="3 4">
    <name type="scientific">Littorina saxatilis</name>
    <dbReference type="NCBI Taxonomy" id="31220"/>
    <lineage>
        <taxon>Eukaryota</taxon>
        <taxon>Metazoa</taxon>
        <taxon>Spiralia</taxon>
        <taxon>Lophotrochozoa</taxon>
        <taxon>Mollusca</taxon>
        <taxon>Gastropoda</taxon>
        <taxon>Caenogastropoda</taxon>
        <taxon>Littorinimorpha</taxon>
        <taxon>Littorinoidea</taxon>
        <taxon>Littorinidae</taxon>
        <taxon>Littorina</taxon>
    </lineage>
</organism>
<name>A0AAN9BXX9_9CAEN</name>
<protein>
    <recommendedName>
        <fullName evidence="2">XPG N-terminal domain-containing protein</fullName>
    </recommendedName>
</protein>
<dbReference type="InterPro" id="IPR026832">
    <property type="entry name" value="Asteroid"/>
</dbReference>
<dbReference type="SUPFAM" id="SSF88723">
    <property type="entry name" value="PIN domain-like"/>
    <property type="match status" value="1"/>
</dbReference>
<evidence type="ECO:0000313" key="4">
    <source>
        <dbReference type="Proteomes" id="UP001374579"/>
    </source>
</evidence>
<dbReference type="InterPro" id="IPR006085">
    <property type="entry name" value="XPG_DNA_repair_N"/>
</dbReference>
<comment type="similarity">
    <text evidence="1">Belongs to the asteroid family.</text>
</comment>
<dbReference type="AlphaFoldDB" id="A0AAN9BXX9"/>
<dbReference type="Proteomes" id="UP001374579">
    <property type="component" value="Unassembled WGS sequence"/>
</dbReference>
<dbReference type="InterPro" id="IPR029060">
    <property type="entry name" value="PIN-like_dom_sf"/>
</dbReference>
<evidence type="ECO:0000256" key="1">
    <source>
        <dbReference type="ARBA" id="ARBA00007398"/>
    </source>
</evidence>
<evidence type="ECO:0000313" key="3">
    <source>
        <dbReference type="EMBL" id="KAK7114746.1"/>
    </source>
</evidence>
<proteinExistence type="inferred from homology"/>
<dbReference type="PANTHER" id="PTHR15665:SF1">
    <property type="entry name" value="PROTEIN ASTEROID HOMOLOG 1"/>
    <property type="match status" value="1"/>
</dbReference>
<dbReference type="Gene3D" id="3.40.50.1010">
    <property type="entry name" value="5'-nuclease"/>
    <property type="match status" value="1"/>
</dbReference>
<dbReference type="GO" id="GO:0004518">
    <property type="term" value="F:nuclease activity"/>
    <property type="evidence" value="ECO:0007669"/>
    <property type="project" value="InterPro"/>
</dbReference>
<feature type="domain" description="XPG N-terminal" evidence="2">
    <location>
        <begin position="1"/>
        <end position="97"/>
    </location>
</feature>
<dbReference type="PANTHER" id="PTHR15665">
    <property type="entry name" value="ASTEROID PROTEIN"/>
    <property type="match status" value="1"/>
</dbReference>
<gene>
    <name evidence="3" type="ORF">V1264_000752</name>
</gene>
<keyword evidence="4" id="KW-1185">Reference proteome</keyword>
<dbReference type="Pfam" id="PF00752">
    <property type="entry name" value="XPG_N"/>
    <property type="match status" value="1"/>
</dbReference>
<evidence type="ECO:0000259" key="2">
    <source>
        <dbReference type="Pfam" id="PF00752"/>
    </source>
</evidence>